<gene>
    <name evidence="10" type="ORF">F8O05_13340</name>
</gene>
<dbReference type="RefSeq" id="WP_158053244.1">
    <property type="nucleotide sequence ID" value="NZ_WBKB01000010.1"/>
</dbReference>
<proteinExistence type="inferred from homology"/>
<reference evidence="10 11" key="1">
    <citation type="submission" date="2019-09" db="EMBL/GenBank/DDBJ databases">
        <title>Phylogeny of genus Pseudoclavibacter and closely related genus.</title>
        <authorList>
            <person name="Li Y."/>
        </authorList>
    </citation>
    <scope>NUCLEOTIDE SEQUENCE [LARGE SCALE GENOMIC DNA]</scope>
    <source>
        <strain evidence="10 11">KCTC 13959</strain>
    </source>
</reference>
<evidence type="ECO:0000256" key="7">
    <source>
        <dbReference type="ARBA" id="ARBA00023209"/>
    </source>
</evidence>
<dbReference type="Pfam" id="PF00781">
    <property type="entry name" value="DAGK_cat"/>
    <property type="match status" value="1"/>
</dbReference>
<dbReference type="InterPro" id="IPR016064">
    <property type="entry name" value="NAD/diacylglycerol_kinase_sf"/>
</dbReference>
<evidence type="ECO:0000256" key="4">
    <source>
        <dbReference type="ARBA" id="ARBA00022741"/>
    </source>
</evidence>
<dbReference type="GO" id="GO:0008654">
    <property type="term" value="P:phospholipid biosynthetic process"/>
    <property type="evidence" value="ECO:0007669"/>
    <property type="project" value="UniProtKB-KW"/>
</dbReference>
<dbReference type="GO" id="GO:0005524">
    <property type="term" value="F:ATP binding"/>
    <property type="evidence" value="ECO:0007669"/>
    <property type="project" value="UniProtKB-KW"/>
</dbReference>
<dbReference type="Gene3D" id="2.60.200.40">
    <property type="match status" value="1"/>
</dbReference>
<evidence type="ECO:0000256" key="6">
    <source>
        <dbReference type="ARBA" id="ARBA00022840"/>
    </source>
</evidence>
<dbReference type="PANTHER" id="PTHR12358:SF106">
    <property type="entry name" value="LIPID KINASE YEGS"/>
    <property type="match status" value="1"/>
</dbReference>
<keyword evidence="7" id="KW-0443">Lipid metabolism</keyword>
<keyword evidence="6" id="KW-0067">ATP-binding</keyword>
<evidence type="ECO:0000259" key="9">
    <source>
        <dbReference type="PROSITE" id="PS50146"/>
    </source>
</evidence>
<keyword evidence="8" id="KW-1208">Phospholipid metabolism</keyword>
<name>A0A7J5B7Z8_9MICO</name>
<protein>
    <recommendedName>
        <fullName evidence="9">DAGKc domain-containing protein</fullName>
    </recommendedName>
</protein>
<dbReference type="InterPro" id="IPR050187">
    <property type="entry name" value="Lipid_Phosphate_FormReg"/>
</dbReference>
<dbReference type="InterPro" id="IPR045540">
    <property type="entry name" value="YegS/DAGK_C"/>
</dbReference>
<dbReference type="OrthoDB" id="142078at2"/>
<keyword evidence="11" id="KW-1185">Reference proteome</keyword>
<evidence type="ECO:0000256" key="3">
    <source>
        <dbReference type="ARBA" id="ARBA00022679"/>
    </source>
</evidence>
<dbReference type="Pfam" id="PF19279">
    <property type="entry name" value="YegS_C"/>
    <property type="match status" value="1"/>
</dbReference>
<keyword evidence="7" id="KW-0444">Lipid biosynthesis</keyword>
<dbReference type="GO" id="GO:0005886">
    <property type="term" value="C:plasma membrane"/>
    <property type="evidence" value="ECO:0007669"/>
    <property type="project" value="TreeGrafter"/>
</dbReference>
<evidence type="ECO:0000256" key="2">
    <source>
        <dbReference type="ARBA" id="ARBA00005983"/>
    </source>
</evidence>
<comment type="caution">
    <text evidence="10">The sequence shown here is derived from an EMBL/GenBank/DDBJ whole genome shotgun (WGS) entry which is preliminary data.</text>
</comment>
<dbReference type="InterPro" id="IPR001206">
    <property type="entry name" value="Diacylglycerol_kinase_cat_dom"/>
</dbReference>
<dbReference type="SUPFAM" id="SSF111331">
    <property type="entry name" value="NAD kinase/diacylglycerol kinase-like"/>
    <property type="match status" value="1"/>
</dbReference>
<dbReference type="SMART" id="SM00046">
    <property type="entry name" value="DAGKc"/>
    <property type="match status" value="1"/>
</dbReference>
<evidence type="ECO:0000256" key="1">
    <source>
        <dbReference type="ARBA" id="ARBA00001946"/>
    </source>
</evidence>
<keyword evidence="3" id="KW-0808">Transferase</keyword>
<sequence>MRAQRIVYALNPNSGQGLRGDDAIFAEGVELATGETFTQLHQATEHSLANGADVLIVQGGDGMASMGAELAAKHGIPLGVVPTGTGNDFARSVGIPRGKPGELRTRLISSLKDGTAKFRTVDLLRLEVDGVKRVAVNSVNIGFDALVNERANEKRHLRGTARYLVALVQSVRDFRSDAFSYAIDGGQPQSLDAEVVTVTNGRTVGGGIPLVPDARPDDGKLDVIVVSGLNRLGLSLLFPSALVGLHRFLPPVKLLTGTTARIDVPAGVPIYADGECIRSSDAKAGSTVEITIDPGALRLVRA</sequence>
<keyword evidence="7" id="KW-0594">Phospholipid biosynthesis</keyword>
<dbReference type="GO" id="GO:0004143">
    <property type="term" value="F:ATP-dependent diacylglycerol kinase activity"/>
    <property type="evidence" value="ECO:0007669"/>
    <property type="project" value="TreeGrafter"/>
</dbReference>
<evidence type="ECO:0000313" key="10">
    <source>
        <dbReference type="EMBL" id="KAB1641207.1"/>
    </source>
</evidence>
<keyword evidence="4" id="KW-0547">Nucleotide-binding</keyword>
<dbReference type="PROSITE" id="PS50146">
    <property type="entry name" value="DAGK"/>
    <property type="match status" value="1"/>
</dbReference>
<accession>A0A7J5B7Z8</accession>
<feature type="domain" description="DAGKc" evidence="9">
    <location>
        <begin position="48"/>
        <end position="130"/>
    </location>
</feature>
<dbReference type="Gene3D" id="3.40.50.10330">
    <property type="entry name" value="Probable inorganic polyphosphate/atp-NAD kinase, domain 1"/>
    <property type="match status" value="1"/>
</dbReference>
<comment type="similarity">
    <text evidence="2">Belongs to the diacylglycerol/lipid kinase family.</text>
</comment>
<organism evidence="10 11">
    <name type="scientific">Gulosibacter chungangensis</name>
    <dbReference type="NCBI Taxonomy" id="979746"/>
    <lineage>
        <taxon>Bacteria</taxon>
        <taxon>Bacillati</taxon>
        <taxon>Actinomycetota</taxon>
        <taxon>Actinomycetes</taxon>
        <taxon>Micrococcales</taxon>
        <taxon>Microbacteriaceae</taxon>
        <taxon>Gulosibacter</taxon>
    </lineage>
</organism>
<dbReference type="AlphaFoldDB" id="A0A7J5B7Z8"/>
<dbReference type="InterPro" id="IPR017438">
    <property type="entry name" value="ATP-NAD_kinase_N"/>
</dbReference>
<evidence type="ECO:0000313" key="11">
    <source>
        <dbReference type="Proteomes" id="UP000433493"/>
    </source>
</evidence>
<dbReference type="Proteomes" id="UP000433493">
    <property type="component" value="Unassembled WGS sequence"/>
</dbReference>
<comment type="cofactor">
    <cofactor evidence="1">
        <name>Mg(2+)</name>
        <dbReference type="ChEBI" id="CHEBI:18420"/>
    </cofactor>
</comment>
<evidence type="ECO:0000256" key="8">
    <source>
        <dbReference type="ARBA" id="ARBA00023264"/>
    </source>
</evidence>
<keyword evidence="5" id="KW-0418">Kinase</keyword>
<dbReference type="PANTHER" id="PTHR12358">
    <property type="entry name" value="SPHINGOSINE KINASE"/>
    <property type="match status" value="1"/>
</dbReference>
<evidence type="ECO:0000256" key="5">
    <source>
        <dbReference type="ARBA" id="ARBA00022777"/>
    </source>
</evidence>
<dbReference type="EMBL" id="WBKB01000010">
    <property type="protein sequence ID" value="KAB1641207.1"/>
    <property type="molecule type" value="Genomic_DNA"/>
</dbReference>